<keyword evidence="2" id="KW-0645">Protease</keyword>
<gene>
    <name evidence="2" type="ORF">BDD21_3247</name>
</gene>
<proteinExistence type="predicted"/>
<keyword evidence="3" id="KW-1185">Reference proteome</keyword>
<reference evidence="2 3" key="1">
    <citation type="submission" date="2018-10" db="EMBL/GenBank/DDBJ databases">
        <title>Genomic Encyclopedia of Archaeal and Bacterial Type Strains, Phase II (KMG-II): from individual species to whole genera.</title>
        <authorList>
            <person name="Goeker M."/>
        </authorList>
    </citation>
    <scope>NUCLEOTIDE SEQUENCE [LARGE SCALE GENOMIC DNA]</scope>
    <source>
        <strain evidence="2 3">DSM 235</strain>
    </source>
</reference>
<dbReference type="CDD" id="cd05483">
    <property type="entry name" value="retropepsin_like_bacteria"/>
    <property type="match status" value="1"/>
</dbReference>
<organism evidence="2 3">
    <name type="scientific">Thiocapsa rosea</name>
    <dbReference type="NCBI Taxonomy" id="69360"/>
    <lineage>
        <taxon>Bacteria</taxon>
        <taxon>Pseudomonadati</taxon>
        <taxon>Pseudomonadota</taxon>
        <taxon>Gammaproteobacteria</taxon>
        <taxon>Chromatiales</taxon>
        <taxon>Chromatiaceae</taxon>
        <taxon>Thiocapsa</taxon>
    </lineage>
</organism>
<feature type="chain" id="PRO_5019719584" evidence="1">
    <location>
        <begin position="26"/>
        <end position="257"/>
    </location>
</feature>
<keyword evidence="2" id="KW-0378">Hydrolase</keyword>
<dbReference type="EMBL" id="RBXL01000001">
    <property type="protein sequence ID" value="RKT45773.1"/>
    <property type="molecule type" value="Genomic_DNA"/>
</dbReference>
<keyword evidence="1" id="KW-0732">Signal</keyword>
<accession>A0A495VAW5</accession>
<sequence length="257" mass="27383">MNHLVRRSLVNLCWISAILARTAVAAPLVNVEDELERLMAQHGFEVRGIEQTAEMEGRAEGAELVPRLRVLLDGFDHVIVQTDNGGVDRVIILGEKVAVVAPPLIIQGEGSGFPSDASPDADDAQPGDSIVLPTQRQGTSHAVNLTLEGPNGQRVQRVLLIDTGSDHVVLPASLIGPLGISPNDLRMQTVQTANGTVDARIGTLSGVWLGETRVEGVSTAFIDDTRLGGNALLGMSLLGRFRVTIDDEQNQLTLAAR</sequence>
<evidence type="ECO:0000256" key="1">
    <source>
        <dbReference type="SAM" id="SignalP"/>
    </source>
</evidence>
<feature type="signal peptide" evidence="1">
    <location>
        <begin position="1"/>
        <end position="25"/>
    </location>
</feature>
<evidence type="ECO:0000313" key="3">
    <source>
        <dbReference type="Proteomes" id="UP000274556"/>
    </source>
</evidence>
<dbReference type="RefSeq" id="WP_120797976.1">
    <property type="nucleotide sequence ID" value="NZ_RBXL01000001.1"/>
</dbReference>
<dbReference type="InterPro" id="IPR034122">
    <property type="entry name" value="Retropepsin-like_bacterial"/>
</dbReference>
<comment type="caution">
    <text evidence="2">The sequence shown here is derived from an EMBL/GenBank/DDBJ whole genome shotgun (WGS) entry which is preliminary data.</text>
</comment>
<dbReference type="GO" id="GO:0008233">
    <property type="term" value="F:peptidase activity"/>
    <property type="evidence" value="ECO:0007669"/>
    <property type="project" value="UniProtKB-KW"/>
</dbReference>
<protein>
    <submittedName>
        <fullName evidence="2">Clan AA aspartic protease (TIGR02281 family)</fullName>
    </submittedName>
</protein>
<name>A0A495VAW5_9GAMM</name>
<dbReference type="InterPro" id="IPR021109">
    <property type="entry name" value="Peptidase_aspartic_dom_sf"/>
</dbReference>
<dbReference type="Gene3D" id="2.40.70.10">
    <property type="entry name" value="Acid Proteases"/>
    <property type="match status" value="1"/>
</dbReference>
<dbReference type="Proteomes" id="UP000274556">
    <property type="component" value="Unassembled WGS sequence"/>
</dbReference>
<evidence type="ECO:0000313" key="2">
    <source>
        <dbReference type="EMBL" id="RKT45773.1"/>
    </source>
</evidence>
<dbReference type="Pfam" id="PF13975">
    <property type="entry name" value="gag-asp_proteas"/>
    <property type="match status" value="1"/>
</dbReference>
<dbReference type="AlphaFoldDB" id="A0A495VAW5"/>
<dbReference type="GO" id="GO:0006508">
    <property type="term" value="P:proteolysis"/>
    <property type="evidence" value="ECO:0007669"/>
    <property type="project" value="UniProtKB-KW"/>
</dbReference>
<dbReference type="SUPFAM" id="SSF50630">
    <property type="entry name" value="Acid proteases"/>
    <property type="match status" value="1"/>
</dbReference>
<dbReference type="OrthoDB" id="5567556at2"/>